<keyword evidence="3" id="KW-1185">Reference proteome</keyword>
<keyword evidence="1" id="KW-0812">Transmembrane</keyword>
<dbReference type="Pfam" id="PF11166">
    <property type="entry name" value="DUF2951"/>
    <property type="match status" value="1"/>
</dbReference>
<evidence type="ECO:0000313" key="2">
    <source>
        <dbReference type="EMBL" id="MFC0269441.1"/>
    </source>
</evidence>
<dbReference type="InterPro" id="IPR021337">
    <property type="entry name" value="DUF2951"/>
</dbReference>
<gene>
    <name evidence="2" type="ORF">ACFFHW_15840</name>
</gene>
<evidence type="ECO:0000256" key="1">
    <source>
        <dbReference type="SAM" id="Phobius"/>
    </source>
</evidence>
<dbReference type="Gene3D" id="3.90.20.10">
    <property type="match status" value="1"/>
</dbReference>
<sequence length="142" mass="17251">MTLTEEDIAYLKAHLGEWLAEQSLGKPPAVYEVELRERMVRVEEELKHQRELMREGFAQTDRRFEEQRQEMLARFEQVDKRFEQVDKRFEQIDKRFEQIDKRFKQVDDRFDTMMKRHDRQFMWLIGFIATVGGLVVALVKLL</sequence>
<feature type="transmembrane region" description="Helical" evidence="1">
    <location>
        <begin position="121"/>
        <end position="139"/>
    </location>
</feature>
<proteinExistence type="predicted"/>
<dbReference type="RefSeq" id="WP_019951681.1">
    <property type="nucleotide sequence ID" value="NZ_JBHLVX010000058.1"/>
</dbReference>
<organism evidence="2 3">
    <name type="scientific">Kushneria aurantia</name>
    <dbReference type="NCBI Taxonomy" id="504092"/>
    <lineage>
        <taxon>Bacteria</taxon>
        <taxon>Pseudomonadati</taxon>
        <taxon>Pseudomonadota</taxon>
        <taxon>Gammaproteobacteria</taxon>
        <taxon>Oceanospirillales</taxon>
        <taxon>Halomonadaceae</taxon>
        <taxon>Kushneria</taxon>
    </lineage>
</organism>
<evidence type="ECO:0000313" key="3">
    <source>
        <dbReference type="Proteomes" id="UP001589814"/>
    </source>
</evidence>
<name>A0ABV6G6Z7_9GAMM</name>
<keyword evidence="1" id="KW-1133">Transmembrane helix</keyword>
<dbReference type="Gene3D" id="6.10.250.2540">
    <property type="match status" value="1"/>
</dbReference>
<protein>
    <submittedName>
        <fullName evidence="2">DUF2951 family protein</fullName>
    </submittedName>
</protein>
<accession>A0ABV6G6Z7</accession>
<keyword evidence="1" id="KW-0472">Membrane</keyword>
<dbReference type="Proteomes" id="UP001589814">
    <property type="component" value="Unassembled WGS sequence"/>
</dbReference>
<reference evidence="2 3" key="1">
    <citation type="submission" date="2024-09" db="EMBL/GenBank/DDBJ databases">
        <authorList>
            <person name="Sun Q."/>
            <person name="Mori K."/>
        </authorList>
    </citation>
    <scope>NUCLEOTIDE SEQUENCE [LARGE SCALE GENOMIC DNA]</scope>
    <source>
        <strain evidence="2 3">CCM 7415</strain>
    </source>
</reference>
<comment type="caution">
    <text evidence="2">The sequence shown here is derived from an EMBL/GenBank/DDBJ whole genome shotgun (WGS) entry which is preliminary data.</text>
</comment>
<dbReference type="EMBL" id="JBHLVX010000058">
    <property type="protein sequence ID" value="MFC0269441.1"/>
    <property type="molecule type" value="Genomic_DNA"/>
</dbReference>